<evidence type="ECO:0000256" key="6">
    <source>
        <dbReference type="ARBA" id="ARBA00024898"/>
    </source>
</evidence>
<dbReference type="GO" id="GO:1903565">
    <property type="term" value="P:negative regulation of protein localization to cilium"/>
    <property type="evidence" value="ECO:0007669"/>
    <property type="project" value="TreeGrafter"/>
</dbReference>
<keyword evidence="4" id="KW-0963">Cytoplasm</keyword>
<evidence type="ECO:0000256" key="3">
    <source>
        <dbReference type="ARBA" id="ARBA00018920"/>
    </source>
</evidence>
<comment type="caution">
    <text evidence="9">The sequence shown here is derived from an EMBL/GenBank/DDBJ whole genome shotgun (WGS) entry which is preliminary data.</text>
</comment>
<dbReference type="AlphaFoldDB" id="A0A836BXJ4"/>
<dbReference type="Proteomes" id="UP000612055">
    <property type="component" value="Unassembled WGS sequence"/>
</dbReference>
<feature type="coiled-coil region" evidence="8">
    <location>
        <begin position="65"/>
        <end position="137"/>
    </location>
</feature>
<dbReference type="InterPro" id="IPR026157">
    <property type="entry name" value="LZTFL1"/>
</dbReference>
<evidence type="ECO:0000256" key="7">
    <source>
        <dbReference type="ARBA" id="ARBA00026004"/>
    </source>
</evidence>
<evidence type="ECO:0000256" key="5">
    <source>
        <dbReference type="ARBA" id="ARBA00023054"/>
    </source>
</evidence>
<accession>A0A836BXJ4</accession>
<dbReference type="PANTHER" id="PTHR21635">
    <property type="entry name" value="LEUCINE ZIPPER TRANSCRIPTION FACTOR LIKE"/>
    <property type="match status" value="1"/>
</dbReference>
<dbReference type="GO" id="GO:0005737">
    <property type="term" value="C:cytoplasm"/>
    <property type="evidence" value="ECO:0007669"/>
    <property type="project" value="UniProtKB-SubCell"/>
</dbReference>
<dbReference type="PANTHER" id="PTHR21635:SF0">
    <property type="entry name" value="LEUCINE ZIPPER TRANSCRIPTION FACTOR-LIKE PROTEIN 1"/>
    <property type="match status" value="1"/>
</dbReference>
<keyword evidence="5 8" id="KW-0175">Coiled coil</keyword>
<evidence type="ECO:0000256" key="2">
    <source>
        <dbReference type="ARBA" id="ARBA00008868"/>
    </source>
</evidence>
<evidence type="ECO:0000313" key="10">
    <source>
        <dbReference type="Proteomes" id="UP000612055"/>
    </source>
</evidence>
<dbReference type="EMBL" id="JAEHOE010000043">
    <property type="protein sequence ID" value="KAG2492610.1"/>
    <property type="molecule type" value="Genomic_DNA"/>
</dbReference>
<evidence type="ECO:0000313" key="9">
    <source>
        <dbReference type="EMBL" id="KAG2492610.1"/>
    </source>
</evidence>
<feature type="coiled-coil region" evidence="8">
    <location>
        <begin position="1"/>
        <end position="28"/>
    </location>
</feature>
<reference evidence="9" key="1">
    <citation type="journal article" date="2020" name="bioRxiv">
        <title>Comparative genomics of Chlamydomonas.</title>
        <authorList>
            <person name="Craig R.J."/>
            <person name="Hasan A.R."/>
            <person name="Ness R.W."/>
            <person name="Keightley P.D."/>
        </authorList>
    </citation>
    <scope>NUCLEOTIDE SEQUENCE</scope>
    <source>
        <strain evidence="9">CCAP 11/70</strain>
    </source>
</reference>
<evidence type="ECO:0000256" key="1">
    <source>
        <dbReference type="ARBA" id="ARBA00004496"/>
    </source>
</evidence>
<name>A0A836BXJ4_9CHLO</name>
<comment type="similarity">
    <text evidence="2">Belongs to the LZTFL1 family.</text>
</comment>
<comment type="function">
    <text evidence="6">Regulates ciliary localization of the BBSome complex. Together with the BBSome complex, controls SMO ciliary trafficking and contributes to the sonic hedgehog (SHH) pathway regulation. May play a role in neurite outgrowth. May have tumor suppressor function.</text>
</comment>
<protein>
    <recommendedName>
        <fullName evidence="3">Leucine zipper transcription factor-like protein 1</fullName>
    </recommendedName>
</protein>
<comment type="subunit">
    <text evidence="7">Self-associates. Interacts with BBS9; the interaction mediates the association of LZTL1 with the BBsome complex and regulates BBSome ciliary trafficking.</text>
</comment>
<comment type="subcellular location">
    <subcellularLocation>
        <location evidence="1">Cytoplasm</location>
    </subcellularLocation>
</comment>
<sequence length="152" mass="16875">MAKLQEEVTKVMRDRTEINNKLNTLKDELAARGIQLSDKDASLSKLRKDLDSLSTNRAGLSAAEAERLQKQAGGLAGQLAALQDEVKGLKSQLALKDKELRAANDALNGKLQDSKQFQQMKAMMQAKAQEVAQLRKRLERYEPQNVPSADKE</sequence>
<keyword evidence="10" id="KW-1185">Reference proteome</keyword>
<dbReference type="Gene3D" id="1.10.287.1490">
    <property type="match status" value="1"/>
</dbReference>
<proteinExistence type="inferred from homology"/>
<gene>
    <name evidence="9" type="ORF">HYH03_009026</name>
</gene>
<organism evidence="9 10">
    <name type="scientific">Edaphochlamys debaryana</name>
    <dbReference type="NCBI Taxonomy" id="47281"/>
    <lineage>
        <taxon>Eukaryota</taxon>
        <taxon>Viridiplantae</taxon>
        <taxon>Chlorophyta</taxon>
        <taxon>core chlorophytes</taxon>
        <taxon>Chlorophyceae</taxon>
        <taxon>CS clade</taxon>
        <taxon>Chlamydomonadales</taxon>
        <taxon>Chlamydomonadales incertae sedis</taxon>
        <taxon>Edaphochlamys</taxon>
    </lineage>
</organism>
<evidence type="ECO:0000256" key="8">
    <source>
        <dbReference type="SAM" id="Coils"/>
    </source>
</evidence>
<dbReference type="OrthoDB" id="313412at2759"/>
<evidence type="ECO:0000256" key="4">
    <source>
        <dbReference type="ARBA" id="ARBA00022490"/>
    </source>
</evidence>